<evidence type="ECO:0000313" key="4">
    <source>
        <dbReference type="Proteomes" id="UP001055105"/>
    </source>
</evidence>
<evidence type="ECO:0000313" key="3">
    <source>
        <dbReference type="EMBL" id="GKI19999.1"/>
    </source>
</evidence>
<evidence type="ECO:0000256" key="1">
    <source>
        <dbReference type="SAM" id="SignalP"/>
    </source>
</evidence>
<proteinExistence type="predicted"/>
<organism evidence="3 4">
    <name type="scientific">Alistipes finegoldii</name>
    <dbReference type="NCBI Taxonomy" id="214856"/>
    <lineage>
        <taxon>Bacteria</taxon>
        <taxon>Pseudomonadati</taxon>
        <taxon>Bacteroidota</taxon>
        <taxon>Bacteroidia</taxon>
        <taxon>Bacteroidales</taxon>
        <taxon>Rikenellaceae</taxon>
        <taxon>Alistipes</taxon>
    </lineage>
</organism>
<dbReference type="Gene3D" id="3.20.20.80">
    <property type="entry name" value="Glycosidases"/>
    <property type="match status" value="1"/>
</dbReference>
<dbReference type="Pfam" id="PF22848">
    <property type="entry name" value="ASD1_dom"/>
    <property type="match status" value="1"/>
</dbReference>
<feature type="chain" id="PRO_5041205671" description="Alpha-L-arabinofuranosidase 1 catalytic domain-containing protein" evidence="1">
    <location>
        <begin position="19"/>
        <end position="482"/>
    </location>
</feature>
<name>A0AA37KS93_9BACT</name>
<dbReference type="Proteomes" id="UP001055105">
    <property type="component" value="Unassembled WGS sequence"/>
</dbReference>
<sequence>MNKNLLFSYLAGTVLGMAAVLPGAAQHTAQAPAEAVGDAPRITVRLDRISERTVSDRLLGFNIVYAKNPDSLWRSGVLEKAIRDVRPGFLRYPGGTVNTYFHWEHPTGNGWEDLWDPQYDTAQNRPPEEFMDIDEYMALVRRTGAEPLLGINVNSGFRWNRVEEGVQEALRLMKYCRDKGFKVKYWFMGNEPYMHDCNGGAVTPARYGEMINAFVPRMKEFDPDIKIIANWHATFRKHGRQYDELFAVAGRNIDIIDVHWYCMWGTASWNEWLAKTPCGVFLGDSYASEIERFREIAARNGVPHVQLASLEWNVGPGKKSAGPRLTPGQSALIQAEMMMQFMQGGLDMATFWPLFWDSEFGFRSFFDKKTGKLHPTSEIMKIFGTFQGNELIEYTVSPAPEKIPSLAVRDAATGKMALCLLNKNDFTVEAAVGGRLAARKKRVEVEQFRMSADRMSLEHAPVCKAKAGSVSLAPFSLTFIYL</sequence>
<dbReference type="PANTHER" id="PTHR43576:SF2">
    <property type="entry name" value="INTRACELLULAR EXO-ALPHA-L-ARABINOFURANOSIDASE 2"/>
    <property type="match status" value="1"/>
</dbReference>
<dbReference type="AlphaFoldDB" id="A0AA37KS93"/>
<dbReference type="EMBL" id="BQOL01000002">
    <property type="protein sequence ID" value="GKI19999.1"/>
    <property type="molecule type" value="Genomic_DNA"/>
</dbReference>
<feature type="signal peptide" evidence="1">
    <location>
        <begin position="1"/>
        <end position="18"/>
    </location>
</feature>
<protein>
    <recommendedName>
        <fullName evidence="2">Alpha-L-arabinofuranosidase 1 catalytic domain-containing protein</fullName>
    </recommendedName>
</protein>
<dbReference type="PANTHER" id="PTHR43576">
    <property type="entry name" value="ALPHA-L-ARABINOFURANOSIDASE C-RELATED"/>
    <property type="match status" value="1"/>
</dbReference>
<gene>
    <name evidence="3" type="ORF">CE91St16_29070</name>
</gene>
<comment type="caution">
    <text evidence="3">The sequence shown here is derived from an EMBL/GenBank/DDBJ whole genome shotgun (WGS) entry which is preliminary data.</text>
</comment>
<dbReference type="InterPro" id="IPR055235">
    <property type="entry name" value="ASD1_cat"/>
</dbReference>
<keyword evidence="1" id="KW-0732">Signal</keyword>
<accession>A0AA37KS93</accession>
<reference evidence="3" key="1">
    <citation type="submission" date="2022-01" db="EMBL/GenBank/DDBJ databases">
        <title>Novel bile acid biosynthetic pathways are enriched in the microbiome of centenarians.</title>
        <authorList>
            <person name="Sato Y."/>
            <person name="Atarashi K."/>
            <person name="Plichta R.D."/>
            <person name="Arai Y."/>
            <person name="Sasajima S."/>
            <person name="Kearney M.S."/>
            <person name="Suda W."/>
            <person name="Takeshita K."/>
            <person name="Sasaki T."/>
            <person name="Okamoto S."/>
            <person name="Skelly N.A."/>
            <person name="Okamura Y."/>
            <person name="Vlamakis H."/>
            <person name="Li Y."/>
            <person name="Tanoue T."/>
            <person name="Takei H."/>
            <person name="Nittono H."/>
            <person name="Narushima S."/>
            <person name="Irie J."/>
            <person name="Itoh H."/>
            <person name="Moriya K."/>
            <person name="Sugiura Y."/>
            <person name="Suematsu M."/>
            <person name="Moritoki N."/>
            <person name="Shibata S."/>
            <person name="Littman R.D."/>
            <person name="Fischbach A.M."/>
            <person name="Uwamino Y."/>
            <person name="Inoue T."/>
            <person name="Honda A."/>
            <person name="Hattori M."/>
            <person name="Murai T."/>
            <person name="Xavier J.R."/>
            <person name="Hirose N."/>
            <person name="Honda K."/>
        </authorList>
    </citation>
    <scope>NUCLEOTIDE SEQUENCE</scope>
    <source>
        <strain evidence="3">CE91-St16</strain>
    </source>
</reference>
<dbReference type="SUPFAM" id="SSF51445">
    <property type="entry name" value="(Trans)glycosidases"/>
    <property type="match status" value="1"/>
</dbReference>
<feature type="domain" description="Alpha-L-arabinofuranosidase 1 catalytic" evidence="2">
    <location>
        <begin position="82"/>
        <end position="261"/>
    </location>
</feature>
<dbReference type="RefSeq" id="WP_244076929.1">
    <property type="nucleotide sequence ID" value="NZ_AP025581.1"/>
</dbReference>
<dbReference type="GO" id="GO:0000272">
    <property type="term" value="P:polysaccharide catabolic process"/>
    <property type="evidence" value="ECO:0007669"/>
    <property type="project" value="TreeGrafter"/>
</dbReference>
<dbReference type="InterPro" id="IPR017853">
    <property type="entry name" value="GH"/>
</dbReference>
<evidence type="ECO:0000259" key="2">
    <source>
        <dbReference type="Pfam" id="PF22848"/>
    </source>
</evidence>